<dbReference type="InterPro" id="IPR050987">
    <property type="entry name" value="AtrR-like"/>
</dbReference>
<dbReference type="AlphaFoldDB" id="A0A9P5UFW5"/>
<dbReference type="Pfam" id="PF04082">
    <property type="entry name" value="Fungal_trans"/>
    <property type="match status" value="1"/>
</dbReference>
<evidence type="ECO:0000259" key="2">
    <source>
        <dbReference type="SMART" id="SM00906"/>
    </source>
</evidence>
<keyword evidence="4" id="KW-1185">Reference proteome</keyword>
<sequence>MKIANDTMPPAGSYLDADTSVLDGLSESLEGMDLEHIESAKGRHYGQSSNIMMFKAVMDIRNDYIGENGYYHESNFKKRPEFWAIHPWQLKPEEVPVPFKFPDENLIQDLVKLFLDRINYLIPFVHGPSFLKNIEKGLHFNDRQFGALVLAVCAVGARFSKDPRIFEDGSTSEQSVGWRWIRQVDPIKKSFTSPSSVYELQLYGVYIMFMQCTTTPEYCWVLIKVGLSMALDVGAHRKRPPNTKPTLENELWKRAFWVLYILDIFASSFLGRPRSITTEDFDVDLPVDCDDEYWQGPNSEIAFKPPARPSSASYIKCLIKLLDILAHAIGTIYAVRREDIWTAMGLSELEWNQKIVAELDSLLNNWVDDLPGHLKWDPNRQDFEHFRCSANLYVTYCKHWIQILVHRRFIPKPGQMPVLSFPSLAIIANAARSCLLVVEISERRNACLVGMPNVVMALFNASIVLLVNVWQGRRLKPSDSLDLPKELEDVARAVQTLHQYERSWESAGRYSDILTEIISISCLHHEKTTSTLKRRREGEEGNALNDIRSKPYRMTRIEPRPIAGSNRVSEPFEATSELHQPLGGFSLPIHTNELGSLPIFDSFTWPQTAPWAFTFDSQPSNAPAQTQCRPLSTDFSESLTDSLMAPYSYKSMLERPSSEGIYNSTAFSNQTSSVTNEWDHEWNSYMANIEEVLHSINPSI</sequence>
<dbReference type="CDD" id="cd12148">
    <property type="entry name" value="fungal_TF_MHR"/>
    <property type="match status" value="1"/>
</dbReference>
<accession>A0A9P5UFW5</accession>
<dbReference type="PANTHER" id="PTHR46910">
    <property type="entry name" value="TRANSCRIPTION FACTOR PDR1"/>
    <property type="match status" value="1"/>
</dbReference>
<proteinExistence type="predicted"/>
<feature type="domain" description="Xylanolytic transcriptional activator regulatory" evidence="2">
    <location>
        <begin position="219"/>
        <end position="292"/>
    </location>
</feature>
<name>A0A9P5UFW5_9AGAR</name>
<dbReference type="GO" id="GO:0003700">
    <property type="term" value="F:DNA-binding transcription factor activity"/>
    <property type="evidence" value="ECO:0007669"/>
    <property type="project" value="InterPro"/>
</dbReference>
<dbReference type="OrthoDB" id="4456959at2759"/>
<dbReference type="GO" id="GO:0006351">
    <property type="term" value="P:DNA-templated transcription"/>
    <property type="evidence" value="ECO:0007669"/>
    <property type="project" value="InterPro"/>
</dbReference>
<evidence type="ECO:0000313" key="3">
    <source>
        <dbReference type="EMBL" id="KAF9076758.1"/>
    </source>
</evidence>
<dbReference type="EMBL" id="JADNRY010000005">
    <property type="protein sequence ID" value="KAF9076758.1"/>
    <property type="molecule type" value="Genomic_DNA"/>
</dbReference>
<dbReference type="SMART" id="SM00906">
    <property type="entry name" value="Fungal_trans"/>
    <property type="match status" value="1"/>
</dbReference>
<comment type="caution">
    <text evidence="3">The sequence shown here is derived from an EMBL/GenBank/DDBJ whole genome shotgun (WGS) entry which is preliminary data.</text>
</comment>
<organism evidence="3 4">
    <name type="scientific">Rhodocollybia butyracea</name>
    <dbReference type="NCBI Taxonomy" id="206335"/>
    <lineage>
        <taxon>Eukaryota</taxon>
        <taxon>Fungi</taxon>
        <taxon>Dikarya</taxon>
        <taxon>Basidiomycota</taxon>
        <taxon>Agaricomycotina</taxon>
        <taxon>Agaricomycetes</taxon>
        <taxon>Agaricomycetidae</taxon>
        <taxon>Agaricales</taxon>
        <taxon>Marasmiineae</taxon>
        <taxon>Omphalotaceae</taxon>
        <taxon>Rhodocollybia</taxon>
    </lineage>
</organism>
<dbReference type="InterPro" id="IPR007219">
    <property type="entry name" value="XnlR_reg_dom"/>
</dbReference>
<dbReference type="PANTHER" id="PTHR46910:SF38">
    <property type="entry name" value="ZN(2)-C6 FUNGAL-TYPE DOMAIN-CONTAINING PROTEIN"/>
    <property type="match status" value="1"/>
</dbReference>
<dbReference type="Proteomes" id="UP000772434">
    <property type="component" value="Unassembled WGS sequence"/>
</dbReference>
<reference evidence="3" key="1">
    <citation type="submission" date="2020-11" db="EMBL/GenBank/DDBJ databases">
        <authorList>
            <consortium name="DOE Joint Genome Institute"/>
            <person name="Ahrendt S."/>
            <person name="Riley R."/>
            <person name="Andreopoulos W."/>
            <person name="Labutti K."/>
            <person name="Pangilinan J."/>
            <person name="Ruiz-Duenas F.J."/>
            <person name="Barrasa J.M."/>
            <person name="Sanchez-Garcia M."/>
            <person name="Camarero S."/>
            <person name="Miyauchi S."/>
            <person name="Serrano A."/>
            <person name="Linde D."/>
            <person name="Babiker R."/>
            <person name="Drula E."/>
            <person name="Ayuso-Fernandez I."/>
            <person name="Pacheco R."/>
            <person name="Padilla G."/>
            <person name="Ferreira P."/>
            <person name="Barriuso J."/>
            <person name="Kellner H."/>
            <person name="Castanera R."/>
            <person name="Alfaro M."/>
            <person name="Ramirez L."/>
            <person name="Pisabarro A.G."/>
            <person name="Kuo A."/>
            <person name="Tritt A."/>
            <person name="Lipzen A."/>
            <person name="He G."/>
            <person name="Yan M."/>
            <person name="Ng V."/>
            <person name="Cullen D."/>
            <person name="Martin F."/>
            <person name="Rosso M.-N."/>
            <person name="Henrissat B."/>
            <person name="Hibbett D."/>
            <person name="Martinez A.T."/>
            <person name="Grigoriev I.V."/>
        </authorList>
    </citation>
    <scope>NUCLEOTIDE SEQUENCE</scope>
    <source>
        <strain evidence="3">AH 40177</strain>
    </source>
</reference>
<gene>
    <name evidence="3" type="ORF">BDP27DRAFT_1312536</name>
</gene>
<protein>
    <submittedName>
        <fullName evidence="3">Fungal-specific transcription factor domain-containing protein</fullName>
    </submittedName>
</protein>
<dbReference type="GO" id="GO:0003677">
    <property type="term" value="F:DNA binding"/>
    <property type="evidence" value="ECO:0007669"/>
    <property type="project" value="InterPro"/>
</dbReference>
<evidence type="ECO:0000313" key="4">
    <source>
        <dbReference type="Proteomes" id="UP000772434"/>
    </source>
</evidence>
<evidence type="ECO:0000256" key="1">
    <source>
        <dbReference type="ARBA" id="ARBA00023242"/>
    </source>
</evidence>
<keyword evidence="1" id="KW-0539">Nucleus</keyword>
<dbReference type="GO" id="GO:0008270">
    <property type="term" value="F:zinc ion binding"/>
    <property type="evidence" value="ECO:0007669"/>
    <property type="project" value="InterPro"/>
</dbReference>